<feature type="region of interest" description="Disordered" evidence="1">
    <location>
        <begin position="21"/>
        <end position="81"/>
    </location>
</feature>
<dbReference type="AlphaFoldDB" id="A0A6A3TU12"/>
<dbReference type="Proteomes" id="UP000440732">
    <property type="component" value="Unassembled WGS sequence"/>
</dbReference>
<protein>
    <recommendedName>
        <fullName evidence="4">CCHC-type domain-containing protein</fullName>
    </recommendedName>
</protein>
<reference evidence="2 3" key="1">
    <citation type="submission" date="2018-08" db="EMBL/GenBank/DDBJ databases">
        <title>Genomic investigation of the strawberry pathogen Phytophthora fragariae indicates pathogenicity is determined by transcriptional variation in three key races.</title>
        <authorList>
            <person name="Adams T.M."/>
            <person name="Armitage A.D."/>
            <person name="Sobczyk M.K."/>
            <person name="Bates H.J."/>
            <person name="Dunwell J.M."/>
            <person name="Nellist C.F."/>
            <person name="Harrison R.J."/>
        </authorList>
    </citation>
    <scope>NUCLEOTIDE SEQUENCE [LARGE SCALE GENOMIC DNA]</scope>
    <source>
        <strain evidence="2 3">NOV-5</strain>
    </source>
</reference>
<comment type="caution">
    <text evidence="2">The sequence shown here is derived from an EMBL/GenBank/DDBJ whole genome shotgun (WGS) entry which is preliminary data.</text>
</comment>
<dbReference type="EMBL" id="QXGA01000673">
    <property type="protein sequence ID" value="KAE9142735.1"/>
    <property type="molecule type" value="Genomic_DNA"/>
</dbReference>
<organism evidence="2 3">
    <name type="scientific">Phytophthora fragariae</name>
    <dbReference type="NCBI Taxonomy" id="53985"/>
    <lineage>
        <taxon>Eukaryota</taxon>
        <taxon>Sar</taxon>
        <taxon>Stramenopiles</taxon>
        <taxon>Oomycota</taxon>
        <taxon>Peronosporomycetes</taxon>
        <taxon>Peronosporales</taxon>
        <taxon>Peronosporaceae</taxon>
        <taxon>Phytophthora</taxon>
    </lineage>
</organism>
<proteinExistence type="predicted"/>
<sequence length="269" mass="30409">MSFEQQAKFLLQWKRVVRLHRDGGLDSATPRSGDKDDDDEENDDGGDGNNNIIIKKKNGRKKTSPSGLMTDGEEAARLPKRMETEKADVCYPAFRSTTASSCKDSLDDAENPKMFVQTLDSNIITFERVIDTKLSDIFRYFSMHYLHRATTLCENGRARPRLPPVEANPTGGTFARKCFVCKKPGYLVADCPENPNSGEKVSTFEPPKKKQNPGKQFNKKDTQYHDHRERDHKHDGGRRYQDRRSPPRGEVSHASGQWASEHIGAHDGD</sequence>
<feature type="compositionally biased region" description="Basic residues" evidence="1">
    <location>
        <begin position="54"/>
        <end position="63"/>
    </location>
</feature>
<dbReference type="GO" id="GO:0008270">
    <property type="term" value="F:zinc ion binding"/>
    <property type="evidence" value="ECO:0007669"/>
    <property type="project" value="InterPro"/>
</dbReference>
<dbReference type="SUPFAM" id="SSF57756">
    <property type="entry name" value="Retrovirus zinc finger-like domains"/>
    <property type="match status" value="1"/>
</dbReference>
<evidence type="ECO:0000256" key="1">
    <source>
        <dbReference type="SAM" id="MobiDB-lite"/>
    </source>
</evidence>
<dbReference type="InterPro" id="IPR036875">
    <property type="entry name" value="Znf_CCHC_sf"/>
</dbReference>
<name>A0A6A3TU12_9STRA</name>
<gene>
    <name evidence="2" type="ORF">PF006_g12182</name>
</gene>
<evidence type="ECO:0000313" key="2">
    <source>
        <dbReference type="EMBL" id="KAE9142735.1"/>
    </source>
</evidence>
<feature type="compositionally biased region" description="Basic and acidic residues" evidence="1">
    <location>
        <begin position="218"/>
        <end position="251"/>
    </location>
</feature>
<feature type="region of interest" description="Disordered" evidence="1">
    <location>
        <begin position="192"/>
        <end position="269"/>
    </location>
</feature>
<feature type="compositionally biased region" description="Acidic residues" evidence="1">
    <location>
        <begin position="35"/>
        <end position="46"/>
    </location>
</feature>
<evidence type="ECO:0008006" key="4">
    <source>
        <dbReference type="Google" id="ProtNLM"/>
    </source>
</evidence>
<accession>A0A6A3TU12</accession>
<dbReference type="GO" id="GO:0003676">
    <property type="term" value="F:nucleic acid binding"/>
    <property type="evidence" value="ECO:0007669"/>
    <property type="project" value="InterPro"/>
</dbReference>
<evidence type="ECO:0000313" key="3">
    <source>
        <dbReference type="Proteomes" id="UP000440732"/>
    </source>
</evidence>